<comment type="caution">
    <text evidence="2">The sequence shown here is derived from an EMBL/GenBank/DDBJ whole genome shotgun (WGS) entry which is preliminary data.</text>
</comment>
<protein>
    <submittedName>
        <fullName evidence="2">Uncharacterized protein</fullName>
    </submittedName>
</protein>
<proteinExistence type="predicted"/>
<gene>
    <name evidence="2" type="ORF">ECRASSUSDP1_LOCUS6293</name>
</gene>
<keyword evidence="1" id="KW-0732">Signal</keyword>
<feature type="signal peptide" evidence="1">
    <location>
        <begin position="1"/>
        <end position="17"/>
    </location>
</feature>
<organism evidence="2 3">
    <name type="scientific">Euplotes crassus</name>
    <dbReference type="NCBI Taxonomy" id="5936"/>
    <lineage>
        <taxon>Eukaryota</taxon>
        <taxon>Sar</taxon>
        <taxon>Alveolata</taxon>
        <taxon>Ciliophora</taxon>
        <taxon>Intramacronucleata</taxon>
        <taxon>Spirotrichea</taxon>
        <taxon>Hypotrichia</taxon>
        <taxon>Euplotida</taxon>
        <taxon>Euplotidae</taxon>
        <taxon>Moneuplotes</taxon>
    </lineage>
</organism>
<dbReference type="AlphaFoldDB" id="A0AAD1UGQ8"/>
<reference evidence="2" key="1">
    <citation type="submission" date="2023-07" db="EMBL/GenBank/DDBJ databases">
        <authorList>
            <consortium name="AG Swart"/>
            <person name="Singh M."/>
            <person name="Singh A."/>
            <person name="Seah K."/>
            <person name="Emmerich C."/>
        </authorList>
    </citation>
    <scope>NUCLEOTIDE SEQUENCE</scope>
    <source>
        <strain evidence="2">DP1</strain>
    </source>
</reference>
<evidence type="ECO:0000256" key="1">
    <source>
        <dbReference type="SAM" id="SignalP"/>
    </source>
</evidence>
<accession>A0AAD1UGQ8</accession>
<evidence type="ECO:0000313" key="3">
    <source>
        <dbReference type="Proteomes" id="UP001295684"/>
    </source>
</evidence>
<dbReference type="Proteomes" id="UP001295684">
    <property type="component" value="Unassembled WGS sequence"/>
</dbReference>
<dbReference type="EMBL" id="CAMPGE010006099">
    <property type="protein sequence ID" value="CAI2364943.1"/>
    <property type="molecule type" value="Genomic_DNA"/>
</dbReference>
<keyword evidence="3" id="KW-1185">Reference proteome</keyword>
<sequence>MKLAAVFLVILLSLSLAQRPSAKPYNRRIPNDKKSIGMTFQAPPPNDTDKFIQGFIGMILSELKDLHIDSYPVENGEFKNVDIKMSFPKEDGITFRGDPNGDALLFKLHNVKATIDTDMNLEGGTVKGSAVIDIDDMDIDLKTTPISEDGEDHVDIQFHMHLKDADISADVNTLEFDDEMPEGFDLDALIGGMNFKIGAVKMIDEKLEKQTSEILLNYFDGIVEVMKSQYKIPKKVDNNNLGDIIVNAKATSLMIGGDNSVRIDYDMHTDMIQKSKQGIKDLLVHPNFKSQGVIEGEKALENTRSALIDGKHHVLIAPHLVSGVMSNFDDSGVSFKLGGQTKLQDKVKQYFGSQIQFNCAKHENDTPEYHVEKETIVGKQKVSCSLYPVGFEFEPLYQIDLNLVFTIHPELDSDGKSLKAEFGDIQTTDISVHDKRIELNTNIYDKMEAPPMMFFDPFQGFIAEMDLPFIDQSDPTLTDEDHKRLKAFQEIFQIPELLDKPQLDFELMPESFMMPLPPGLKFDSNSEVKVHDNGVIDISGDVISE</sequence>
<evidence type="ECO:0000313" key="2">
    <source>
        <dbReference type="EMBL" id="CAI2364943.1"/>
    </source>
</evidence>
<name>A0AAD1UGQ8_EUPCR</name>
<feature type="chain" id="PRO_5042187840" evidence="1">
    <location>
        <begin position="18"/>
        <end position="545"/>
    </location>
</feature>